<reference evidence="2" key="1">
    <citation type="journal article" date="2023" name="G3 (Bethesda)">
        <title>A reference genome for the long-term kleptoplast-retaining sea slug Elysia crispata morphotype clarki.</title>
        <authorList>
            <person name="Eastman K.E."/>
            <person name="Pendleton A.L."/>
            <person name="Shaikh M.A."/>
            <person name="Suttiyut T."/>
            <person name="Ogas R."/>
            <person name="Tomko P."/>
            <person name="Gavelis G."/>
            <person name="Widhalm J.R."/>
            <person name="Wisecaver J.H."/>
        </authorList>
    </citation>
    <scope>NUCLEOTIDE SEQUENCE</scope>
    <source>
        <strain evidence="2">ECLA1</strain>
    </source>
</reference>
<dbReference type="EMBL" id="JAWDGP010007673">
    <property type="protein sequence ID" value="KAK3709205.1"/>
    <property type="molecule type" value="Genomic_DNA"/>
</dbReference>
<organism evidence="2 3">
    <name type="scientific">Elysia crispata</name>
    <name type="common">lettuce slug</name>
    <dbReference type="NCBI Taxonomy" id="231223"/>
    <lineage>
        <taxon>Eukaryota</taxon>
        <taxon>Metazoa</taxon>
        <taxon>Spiralia</taxon>
        <taxon>Lophotrochozoa</taxon>
        <taxon>Mollusca</taxon>
        <taxon>Gastropoda</taxon>
        <taxon>Heterobranchia</taxon>
        <taxon>Euthyneura</taxon>
        <taxon>Panpulmonata</taxon>
        <taxon>Sacoglossa</taxon>
        <taxon>Placobranchoidea</taxon>
        <taxon>Plakobranchidae</taxon>
        <taxon>Elysia</taxon>
    </lineage>
</organism>
<feature type="region of interest" description="Disordered" evidence="1">
    <location>
        <begin position="36"/>
        <end position="75"/>
    </location>
</feature>
<sequence>MQEVLRQVLFHLIARPLARTMSGQCRDLRVDKECSDRRRRTLQTASRHASHSQRRHKKRRGHAVSGEKERKSRRRIKMLREDYVTVRPIPRTARYVGQDFTCVKDVCVDTIIMASERRRSPRNMTRDKGRWFTACQKCSSTSVRPTRLYGVSLSVTAGPSIASSTTCQTNTTVRSVSLRNSRAIYSELHHVSDQHDPGPSIVSSTTTCQTNTTVRSVSATIFRELQHGKPMVASLKRPHEYSVCHRTRPRTLLVQNSWRGHVWSELTSARGKRAGDGPVTGPDRDSIPVSNQARPPRTKDPIHRALRASFTGPIRVDGPRRIGESQNMSLH</sequence>
<proteinExistence type="predicted"/>
<evidence type="ECO:0000313" key="2">
    <source>
        <dbReference type="EMBL" id="KAK3709205.1"/>
    </source>
</evidence>
<protein>
    <submittedName>
        <fullName evidence="2">Uncharacterized protein</fullName>
    </submittedName>
</protein>
<evidence type="ECO:0000256" key="1">
    <source>
        <dbReference type="SAM" id="MobiDB-lite"/>
    </source>
</evidence>
<gene>
    <name evidence="2" type="ORF">RRG08_030882</name>
</gene>
<name>A0AAE0XT45_9GAST</name>
<feature type="compositionally biased region" description="Basic residues" evidence="1">
    <location>
        <begin position="48"/>
        <end position="62"/>
    </location>
</feature>
<feature type="region of interest" description="Disordered" evidence="1">
    <location>
        <begin position="269"/>
        <end position="331"/>
    </location>
</feature>
<comment type="caution">
    <text evidence="2">The sequence shown here is derived from an EMBL/GenBank/DDBJ whole genome shotgun (WGS) entry which is preliminary data.</text>
</comment>
<dbReference type="Proteomes" id="UP001283361">
    <property type="component" value="Unassembled WGS sequence"/>
</dbReference>
<accession>A0AAE0XT45</accession>
<evidence type="ECO:0000313" key="3">
    <source>
        <dbReference type="Proteomes" id="UP001283361"/>
    </source>
</evidence>
<dbReference type="AlphaFoldDB" id="A0AAE0XT45"/>
<keyword evidence="3" id="KW-1185">Reference proteome</keyword>